<name>A0ABS8TL43_DATST</name>
<dbReference type="Proteomes" id="UP000823775">
    <property type="component" value="Unassembled WGS sequence"/>
</dbReference>
<gene>
    <name evidence="3" type="ORF">HAX54_013302</name>
</gene>
<keyword evidence="4" id="KW-1185">Reference proteome</keyword>
<evidence type="ECO:0000256" key="2">
    <source>
        <dbReference type="SAM" id="Coils"/>
    </source>
</evidence>
<organism evidence="3 4">
    <name type="scientific">Datura stramonium</name>
    <name type="common">Jimsonweed</name>
    <name type="synonym">Common thornapple</name>
    <dbReference type="NCBI Taxonomy" id="4076"/>
    <lineage>
        <taxon>Eukaryota</taxon>
        <taxon>Viridiplantae</taxon>
        <taxon>Streptophyta</taxon>
        <taxon>Embryophyta</taxon>
        <taxon>Tracheophyta</taxon>
        <taxon>Spermatophyta</taxon>
        <taxon>Magnoliopsida</taxon>
        <taxon>eudicotyledons</taxon>
        <taxon>Gunneridae</taxon>
        <taxon>Pentapetalae</taxon>
        <taxon>asterids</taxon>
        <taxon>lamiids</taxon>
        <taxon>Solanales</taxon>
        <taxon>Solanaceae</taxon>
        <taxon>Solanoideae</taxon>
        <taxon>Datureae</taxon>
        <taxon>Datura</taxon>
    </lineage>
</organism>
<evidence type="ECO:0000256" key="1">
    <source>
        <dbReference type="ARBA" id="ARBA00023054"/>
    </source>
</evidence>
<sequence>MEQVGIEAAQKKEEEWQKEVEAVRNQHAVDVVALLSATQELQRENVEILSAELVRLKSLLDILDLWNETEINAKNKLVEDLKLEIETLKEELRKQKAKLNW</sequence>
<feature type="coiled-coil region" evidence="2">
    <location>
        <begin position="71"/>
        <end position="98"/>
    </location>
</feature>
<proteinExistence type="predicted"/>
<keyword evidence="1 2" id="KW-0175">Coiled coil</keyword>
<accession>A0ABS8TL43</accession>
<reference evidence="3 4" key="1">
    <citation type="journal article" date="2021" name="BMC Genomics">
        <title>Datura genome reveals duplications of psychoactive alkaloid biosynthetic genes and high mutation rate following tissue culture.</title>
        <authorList>
            <person name="Rajewski A."/>
            <person name="Carter-House D."/>
            <person name="Stajich J."/>
            <person name="Litt A."/>
        </authorList>
    </citation>
    <scope>NUCLEOTIDE SEQUENCE [LARGE SCALE GENOMIC DNA]</scope>
    <source>
        <strain evidence="3">AR-01</strain>
    </source>
</reference>
<comment type="caution">
    <text evidence="3">The sequence shown here is derived from an EMBL/GenBank/DDBJ whole genome shotgun (WGS) entry which is preliminary data.</text>
</comment>
<dbReference type="PANTHER" id="PTHR23160">
    <property type="entry name" value="SYNAPTONEMAL COMPLEX PROTEIN-RELATED"/>
    <property type="match status" value="1"/>
</dbReference>
<protein>
    <submittedName>
        <fullName evidence="3">Uncharacterized protein</fullName>
    </submittedName>
</protein>
<evidence type="ECO:0000313" key="4">
    <source>
        <dbReference type="Proteomes" id="UP000823775"/>
    </source>
</evidence>
<evidence type="ECO:0000313" key="3">
    <source>
        <dbReference type="EMBL" id="MCD7472272.1"/>
    </source>
</evidence>
<dbReference type="EMBL" id="JACEIK010001797">
    <property type="protein sequence ID" value="MCD7472272.1"/>
    <property type="molecule type" value="Genomic_DNA"/>
</dbReference>
<dbReference type="PANTHER" id="PTHR23160:SF12">
    <property type="entry name" value="WEB FAMILY PROTEIN, CHLOROPLASTIC"/>
    <property type="match status" value="1"/>
</dbReference>